<protein>
    <submittedName>
        <fullName evidence="1">Uncharacterized protein</fullName>
    </submittedName>
</protein>
<dbReference type="STRING" id="1123281.SAMN02745180_00537"/>
<gene>
    <name evidence="1" type="ORF">SAMN02745180_00537</name>
</gene>
<proteinExistence type="predicted"/>
<dbReference type="AlphaFoldDB" id="A0A1M5U5X6"/>
<dbReference type="Proteomes" id="UP000184389">
    <property type="component" value="Unassembled WGS sequence"/>
</dbReference>
<evidence type="ECO:0000313" key="2">
    <source>
        <dbReference type="Proteomes" id="UP000184389"/>
    </source>
</evidence>
<accession>A0A1M5U5X6</accession>
<sequence length="105" mass="12365">MVQIKLNKLLNKLKIDWTNFFVEEDCRCYDDELKFDISSKDFLIFAKGDYYCSTKQGLTNALSNAKRAIDCQVDWIISYLGYDYLKFNDATYPNIDNIINEYESV</sequence>
<evidence type="ECO:0000313" key="1">
    <source>
        <dbReference type="EMBL" id="SHH58432.1"/>
    </source>
</evidence>
<reference evidence="1 2" key="1">
    <citation type="submission" date="2016-11" db="EMBL/GenBank/DDBJ databases">
        <authorList>
            <person name="Jaros S."/>
            <person name="Januszkiewicz K."/>
            <person name="Wedrychowicz H."/>
        </authorList>
    </citation>
    <scope>NUCLEOTIDE SEQUENCE [LARGE SCALE GENOMIC DNA]</scope>
    <source>
        <strain evidence="1 2">DSM 13106</strain>
    </source>
</reference>
<keyword evidence="2" id="KW-1185">Reference proteome</keyword>
<name>A0A1M5U5X6_9FIRM</name>
<organism evidence="1 2">
    <name type="scientific">Sporanaerobacter acetigenes DSM 13106</name>
    <dbReference type="NCBI Taxonomy" id="1123281"/>
    <lineage>
        <taxon>Bacteria</taxon>
        <taxon>Bacillati</taxon>
        <taxon>Bacillota</taxon>
        <taxon>Tissierellia</taxon>
        <taxon>Tissierellales</taxon>
        <taxon>Sporanaerobacteraceae</taxon>
        <taxon>Sporanaerobacter</taxon>
    </lineage>
</organism>
<dbReference type="EMBL" id="FQXR01000003">
    <property type="protein sequence ID" value="SHH58432.1"/>
    <property type="molecule type" value="Genomic_DNA"/>
</dbReference>